<dbReference type="Proteomes" id="UP001056429">
    <property type="component" value="Unassembled WGS sequence"/>
</dbReference>
<dbReference type="Pfam" id="PF00535">
    <property type="entry name" value="Glycos_transf_2"/>
    <property type="match status" value="1"/>
</dbReference>
<dbReference type="SUPFAM" id="SSF53448">
    <property type="entry name" value="Nucleotide-diphospho-sugar transferases"/>
    <property type="match status" value="1"/>
</dbReference>
<organism evidence="3 4">
    <name type="scientific">Oceanirhabdus seepicola</name>
    <dbReference type="NCBI Taxonomy" id="2828781"/>
    <lineage>
        <taxon>Bacteria</taxon>
        <taxon>Bacillati</taxon>
        <taxon>Bacillota</taxon>
        <taxon>Clostridia</taxon>
        <taxon>Eubacteriales</taxon>
        <taxon>Clostridiaceae</taxon>
        <taxon>Oceanirhabdus</taxon>
    </lineage>
</organism>
<dbReference type="InterPro" id="IPR050834">
    <property type="entry name" value="Glycosyltransf_2"/>
</dbReference>
<keyword evidence="4" id="KW-1185">Reference proteome</keyword>
<protein>
    <submittedName>
        <fullName evidence="3">Glycosyltransferase family 2 protein</fullName>
    </submittedName>
</protein>
<evidence type="ECO:0000259" key="2">
    <source>
        <dbReference type="Pfam" id="PF00535"/>
    </source>
</evidence>
<evidence type="ECO:0000313" key="4">
    <source>
        <dbReference type="Proteomes" id="UP001056429"/>
    </source>
</evidence>
<name>A0A9J6P765_9CLOT</name>
<accession>A0A9J6P765</accession>
<evidence type="ECO:0000256" key="1">
    <source>
        <dbReference type="ARBA" id="ARBA00006739"/>
    </source>
</evidence>
<dbReference type="InterPro" id="IPR029044">
    <property type="entry name" value="Nucleotide-diphossugar_trans"/>
</dbReference>
<reference evidence="3" key="2">
    <citation type="submission" date="2021-04" db="EMBL/GenBank/DDBJ databases">
        <authorList>
            <person name="Dong X."/>
        </authorList>
    </citation>
    <scope>NUCLEOTIDE SEQUENCE</scope>
    <source>
        <strain evidence="3">ZWT</strain>
    </source>
</reference>
<sequence length="312" mass="36416">MLTHNRQDYVAQAIESIKNQTFENYEFIIINNGSTDGSGRVAEKLTKDDSRIKVINLSANCGIGAGRNKGLDLAKGEYITFIDDDDIAEPDMLEFLYDLAIDNAADISICGSIKEANGEILPNYVFDDYLIMNSAEAVVEMLKRKKYNVGMPTKLFKRNLFDKIRFLETGNYEDITVGYKYLANANKIVAHGLPKYCIRRHETNNSAFTTNDKLLNHKQLEEYFSAFRERTEYISDLFPEIADYAHYSEWSYMISMCNKIVTNNLTNCQKQLNFIKRELTKNYWEFYNSNYIQEFEREFMRKYIHDDMKRVI</sequence>
<dbReference type="EMBL" id="JAGSOJ010000007">
    <property type="protein sequence ID" value="MCM1992623.1"/>
    <property type="molecule type" value="Genomic_DNA"/>
</dbReference>
<proteinExistence type="inferred from homology"/>
<evidence type="ECO:0000313" key="3">
    <source>
        <dbReference type="EMBL" id="MCM1992623.1"/>
    </source>
</evidence>
<gene>
    <name evidence="3" type="ORF">KDK92_23150</name>
</gene>
<dbReference type="PANTHER" id="PTHR43685:SF11">
    <property type="entry name" value="GLYCOSYLTRANSFERASE TAGX-RELATED"/>
    <property type="match status" value="1"/>
</dbReference>
<reference evidence="3" key="1">
    <citation type="journal article" date="2021" name="mSystems">
        <title>Bacteria and Archaea Synergistically Convert Glycine Betaine to Biogenic Methane in the Formosa Cold Seep of the South China Sea.</title>
        <authorList>
            <person name="Li L."/>
            <person name="Zhang W."/>
            <person name="Zhang S."/>
            <person name="Song L."/>
            <person name="Sun Q."/>
            <person name="Zhang H."/>
            <person name="Xiang H."/>
            <person name="Dong X."/>
        </authorList>
    </citation>
    <scope>NUCLEOTIDE SEQUENCE</scope>
    <source>
        <strain evidence="3">ZWT</strain>
    </source>
</reference>
<comment type="similarity">
    <text evidence="1">Belongs to the glycosyltransferase 2 family.</text>
</comment>
<dbReference type="PANTHER" id="PTHR43685">
    <property type="entry name" value="GLYCOSYLTRANSFERASE"/>
    <property type="match status" value="1"/>
</dbReference>
<dbReference type="InterPro" id="IPR001173">
    <property type="entry name" value="Glyco_trans_2-like"/>
</dbReference>
<feature type="domain" description="Glycosyltransferase 2-like" evidence="2">
    <location>
        <begin position="2"/>
        <end position="119"/>
    </location>
</feature>
<dbReference type="AlphaFoldDB" id="A0A9J6P765"/>
<comment type="caution">
    <text evidence="3">The sequence shown here is derived from an EMBL/GenBank/DDBJ whole genome shotgun (WGS) entry which is preliminary data.</text>
</comment>
<dbReference type="CDD" id="cd00761">
    <property type="entry name" value="Glyco_tranf_GTA_type"/>
    <property type="match status" value="1"/>
</dbReference>
<dbReference type="Gene3D" id="3.90.550.10">
    <property type="entry name" value="Spore Coat Polysaccharide Biosynthesis Protein SpsA, Chain A"/>
    <property type="match status" value="1"/>
</dbReference>